<keyword evidence="1" id="KW-0812">Transmembrane</keyword>
<comment type="caution">
    <text evidence="2">The sequence shown here is derived from an EMBL/GenBank/DDBJ whole genome shotgun (WGS) entry which is preliminary data.</text>
</comment>
<proteinExistence type="predicted"/>
<evidence type="ECO:0000256" key="1">
    <source>
        <dbReference type="SAM" id="Phobius"/>
    </source>
</evidence>
<dbReference type="Proteomes" id="UP000812077">
    <property type="component" value="Unassembled WGS sequence"/>
</dbReference>
<keyword evidence="1" id="KW-0472">Membrane</keyword>
<sequence>MKSEDKIVSALWYQPFDPSEADVVVMNGVRKNPGSERSEAFDLLYKKSNIALGHKTPWCGFIGQYFFAKGFIINENRKVSSFLYITKKEAGKKTTDYKVKMREDFKKESLIFDESTEQYITRKTNPSMKWITVSAVILIIISLILLYICSNE</sequence>
<evidence type="ECO:0000313" key="3">
    <source>
        <dbReference type="Proteomes" id="UP000812077"/>
    </source>
</evidence>
<keyword evidence="1" id="KW-1133">Transmembrane helix</keyword>
<protein>
    <submittedName>
        <fullName evidence="2">Uncharacterized protein</fullName>
    </submittedName>
</protein>
<organism evidence="2 3">
    <name type="scientific">Prevotella melaninogenica</name>
    <dbReference type="NCBI Taxonomy" id="28132"/>
    <lineage>
        <taxon>Bacteria</taxon>
        <taxon>Pseudomonadati</taxon>
        <taxon>Bacteroidota</taxon>
        <taxon>Bacteroidia</taxon>
        <taxon>Bacteroidales</taxon>
        <taxon>Prevotellaceae</taxon>
        <taxon>Prevotella</taxon>
    </lineage>
</organism>
<dbReference type="RefSeq" id="WP_219434142.1">
    <property type="nucleotide sequence ID" value="NZ_JAHXCP010000032.1"/>
</dbReference>
<feature type="transmembrane region" description="Helical" evidence="1">
    <location>
        <begin position="130"/>
        <end position="148"/>
    </location>
</feature>
<gene>
    <name evidence="2" type="ORF">KZO77_12120</name>
</gene>
<evidence type="ECO:0000313" key="2">
    <source>
        <dbReference type="EMBL" id="MBW4755756.1"/>
    </source>
</evidence>
<reference evidence="2 3" key="1">
    <citation type="submission" date="2021-07" db="EMBL/GenBank/DDBJ databases">
        <title>Genomic diversity and antimicrobial resistance of Prevotella spp. isolated from chronic lung disease airways.</title>
        <authorList>
            <person name="Webb K.A."/>
            <person name="Olagoke O.S."/>
            <person name="Baird T."/>
            <person name="Neill J."/>
            <person name="Pham A."/>
            <person name="Wells T.J."/>
            <person name="Ramsay K.A."/>
            <person name="Bell S.C."/>
            <person name="Sarovich D.S."/>
            <person name="Price E.P."/>
        </authorList>
    </citation>
    <scope>NUCLEOTIDE SEQUENCE [LARGE SCALE GENOMIC DNA]</scope>
    <source>
        <strain evidence="2 3">SCHI0027.S.6</strain>
    </source>
</reference>
<name>A0ABS6Y8C1_9BACT</name>
<accession>A0ABS6Y8C1</accession>
<dbReference type="EMBL" id="JAHXCP010000032">
    <property type="protein sequence ID" value="MBW4755756.1"/>
    <property type="molecule type" value="Genomic_DNA"/>
</dbReference>
<keyword evidence="3" id="KW-1185">Reference proteome</keyword>